<keyword evidence="3" id="KW-1185">Reference proteome</keyword>
<organism evidence="2 3">
    <name type="scientific">Rhodobacter viridis</name>
    <dbReference type="NCBI Taxonomy" id="1054202"/>
    <lineage>
        <taxon>Bacteria</taxon>
        <taxon>Pseudomonadati</taxon>
        <taxon>Pseudomonadota</taxon>
        <taxon>Alphaproteobacteria</taxon>
        <taxon>Rhodobacterales</taxon>
        <taxon>Rhodobacter group</taxon>
        <taxon>Rhodobacter</taxon>
    </lineage>
</organism>
<dbReference type="AlphaFoldDB" id="A0A318U143"/>
<reference evidence="2 3" key="1">
    <citation type="submission" date="2018-06" db="EMBL/GenBank/DDBJ databases">
        <title>Genomic Encyclopedia of Type Strains, Phase III (KMG-III): the genomes of soil and plant-associated and newly described type strains.</title>
        <authorList>
            <person name="Whitman W."/>
        </authorList>
    </citation>
    <scope>NUCLEOTIDE SEQUENCE [LARGE SCALE GENOMIC DNA]</scope>
    <source>
        <strain evidence="2 3">JA737</strain>
    </source>
</reference>
<dbReference type="Proteomes" id="UP000247727">
    <property type="component" value="Unassembled WGS sequence"/>
</dbReference>
<sequence>MLAGELPIALRIAGFGQSSVAIDVEAGLDPGIRLRREGEGVITPLPCQLRLQRAQRLGPVIPVEIGQKQNIGLRCNDQIDDGADLRIIALLQRGQKQTGTGAGERGGKCRQPQRVGCGRSAKEKRDQTS</sequence>
<gene>
    <name evidence="2" type="ORF">C8J30_102173</name>
</gene>
<evidence type="ECO:0000313" key="2">
    <source>
        <dbReference type="EMBL" id="PYF11859.1"/>
    </source>
</evidence>
<evidence type="ECO:0000256" key="1">
    <source>
        <dbReference type="SAM" id="MobiDB-lite"/>
    </source>
</evidence>
<protein>
    <submittedName>
        <fullName evidence="2">Uncharacterized protein</fullName>
    </submittedName>
</protein>
<evidence type="ECO:0000313" key="3">
    <source>
        <dbReference type="Proteomes" id="UP000247727"/>
    </source>
</evidence>
<comment type="caution">
    <text evidence="2">The sequence shown here is derived from an EMBL/GenBank/DDBJ whole genome shotgun (WGS) entry which is preliminary data.</text>
</comment>
<dbReference type="EMBL" id="QJTK01000002">
    <property type="protein sequence ID" value="PYF11859.1"/>
    <property type="molecule type" value="Genomic_DNA"/>
</dbReference>
<name>A0A318U143_9RHOB</name>
<feature type="region of interest" description="Disordered" evidence="1">
    <location>
        <begin position="97"/>
        <end position="129"/>
    </location>
</feature>
<proteinExistence type="predicted"/>
<accession>A0A318U143</accession>
<feature type="compositionally biased region" description="Basic and acidic residues" evidence="1">
    <location>
        <begin position="120"/>
        <end position="129"/>
    </location>
</feature>